<keyword evidence="8" id="KW-0325">Glycoprotein</keyword>
<keyword evidence="10" id="KW-0407">Ion channel</keyword>
<dbReference type="GO" id="GO:0016020">
    <property type="term" value="C:membrane"/>
    <property type="evidence" value="ECO:0007669"/>
    <property type="project" value="UniProtKB-SubCell"/>
</dbReference>
<dbReference type="PANTHER" id="PTHR18966">
    <property type="entry name" value="IONOTROPIC GLUTAMATE RECEPTOR"/>
    <property type="match status" value="1"/>
</dbReference>
<reference evidence="15" key="1">
    <citation type="submission" date="2020-06" db="EMBL/GenBank/DDBJ databases">
        <authorList>
            <consortium name="Plant Systems Biology data submission"/>
        </authorList>
    </citation>
    <scope>NUCLEOTIDE SEQUENCE</scope>
    <source>
        <strain evidence="15">D6</strain>
    </source>
</reference>
<dbReference type="SUPFAM" id="SSF53850">
    <property type="entry name" value="Periplasmic binding protein-like II"/>
    <property type="match status" value="1"/>
</dbReference>
<keyword evidence="6 12" id="KW-0472">Membrane</keyword>
<keyword evidence="2" id="KW-0813">Transport</keyword>
<feature type="chain" id="PRO_5040418074" evidence="13">
    <location>
        <begin position="26"/>
        <end position="632"/>
    </location>
</feature>
<feature type="transmembrane region" description="Helical" evidence="12">
    <location>
        <begin position="274"/>
        <end position="295"/>
    </location>
</feature>
<evidence type="ECO:0000256" key="4">
    <source>
        <dbReference type="ARBA" id="ARBA00022989"/>
    </source>
</evidence>
<keyword evidence="3 12" id="KW-0812">Transmembrane</keyword>
<comment type="subcellular location">
    <subcellularLocation>
        <location evidence="1">Membrane</location>
        <topology evidence="1">Multi-pass membrane protein</topology>
    </subcellularLocation>
</comment>
<evidence type="ECO:0000256" key="1">
    <source>
        <dbReference type="ARBA" id="ARBA00004141"/>
    </source>
</evidence>
<evidence type="ECO:0000256" key="11">
    <source>
        <dbReference type="SAM" id="MobiDB-lite"/>
    </source>
</evidence>
<keyword evidence="16" id="KW-1185">Reference proteome</keyword>
<keyword evidence="4 12" id="KW-1133">Transmembrane helix</keyword>
<dbReference type="GO" id="GO:0015276">
    <property type="term" value="F:ligand-gated monoatomic ion channel activity"/>
    <property type="evidence" value="ECO:0007669"/>
    <property type="project" value="InterPro"/>
</dbReference>
<dbReference type="OrthoDB" id="44485at2759"/>
<dbReference type="Pfam" id="PF00060">
    <property type="entry name" value="Lig_chan"/>
    <property type="match status" value="1"/>
</dbReference>
<dbReference type="InterPro" id="IPR001320">
    <property type="entry name" value="Iontro_rcpt_C"/>
</dbReference>
<keyword evidence="13" id="KW-0732">Signal</keyword>
<accession>A0A9N8EME3</accession>
<evidence type="ECO:0000313" key="15">
    <source>
        <dbReference type="EMBL" id="CAB9521569.1"/>
    </source>
</evidence>
<feature type="transmembrane region" description="Helical" evidence="12">
    <location>
        <begin position="243"/>
        <end position="262"/>
    </location>
</feature>
<evidence type="ECO:0000256" key="8">
    <source>
        <dbReference type="ARBA" id="ARBA00023180"/>
    </source>
</evidence>
<dbReference type="AlphaFoldDB" id="A0A9N8EME3"/>
<feature type="region of interest" description="Disordered" evidence="11">
    <location>
        <begin position="599"/>
        <end position="632"/>
    </location>
</feature>
<feature type="domain" description="Ionotropic glutamate receptor C-terminal" evidence="14">
    <location>
        <begin position="208"/>
        <end position="482"/>
    </location>
</feature>
<dbReference type="Gene3D" id="1.10.287.70">
    <property type="match status" value="1"/>
</dbReference>
<comment type="caution">
    <text evidence="15">The sequence shown here is derived from an EMBL/GenBank/DDBJ whole genome shotgun (WGS) entry which is preliminary data.</text>
</comment>
<name>A0A9N8EME3_9STRA</name>
<evidence type="ECO:0000256" key="7">
    <source>
        <dbReference type="ARBA" id="ARBA00023170"/>
    </source>
</evidence>
<protein>
    <submittedName>
        <fullName evidence="15">Receptor ionotropic, delta-1</fullName>
    </submittedName>
</protein>
<evidence type="ECO:0000256" key="9">
    <source>
        <dbReference type="ARBA" id="ARBA00023286"/>
    </source>
</evidence>
<feature type="compositionally biased region" description="Acidic residues" evidence="11">
    <location>
        <begin position="621"/>
        <end position="632"/>
    </location>
</feature>
<feature type="signal peptide" evidence="13">
    <location>
        <begin position="1"/>
        <end position="25"/>
    </location>
</feature>
<feature type="transmembrane region" description="Helical" evidence="12">
    <location>
        <begin position="209"/>
        <end position="227"/>
    </location>
</feature>
<keyword evidence="9" id="KW-1071">Ligand-gated ion channel</keyword>
<dbReference type="Proteomes" id="UP001153069">
    <property type="component" value="Unassembled WGS sequence"/>
</dbReference>
<gene>
    <name evidence="15" type="ORF">SEMRO_1209_G252610.1</name>
</gene>
<evidence type="ECO:0000259" key="14">
    <source>
        <dbReference type="Pfam" id="PF00060"/>
    </source>
</evidence>
<sequence>MTFVSASSCMALLLLAVVSSSCILAQQVPTLGTIPPFTYNESDGTLHVGFRTNVCDRQRMLIDGEIELRNALRGLNLSVAMTNYQGVASNEENFFALDDTTGAIKATDPGLFVVIMDEIARRAGLEWRNSFAAIAPPPPTQSWSDLLKWEVTHYDIAADYWAKSVLRMSEGIAFPHGWYDGSIVMISREETQTDPFDPWSYMVPFEPTVWAAIVVAIFVTGLTYFFLERLNNASDDRYLHDKPWVTIFLAALTFTGHFSFQANTVPSRLVAMSWGFWAIIVVSAYTANMASFLVAQNVVEPRISTIEEALLSSTPLCVQRGSVMDDLLSDKYPDLKLVRKDTEQGMFEGLGLGWYNGKGGCGALLTNLGTYDIYQGQKATNSDCTLGSDKRLILNLPAGFATAVDSAIQCTSLISYVLDVHLQEMQQEGFIQEAWQRHVAKISEVTCGPETNTGGSSSGGGEDANSDGSFSLDMKAMGGIFLNHFVMSVAALGLAFCQRMYTKYNKPERKMRPIKVDEAVHNIVETVDESLKTVAETVDVSMRSMKEGIDGTVRVAKDTMDGSMRHVTRALDESTKNVMQSVDGSMRNMVQTVDGSMRSMTGSMRRVSRPSTRSFRWDASSYDDDANQENSD</sequence>
<evidence type="ECO:0000256" key="12">
    <source>
        <dbReference type="SAM" id="Phobius"/>
    </source>
</evidence>
<evidence type="ECO:0000256" key="2">
    <source>
        <dbReference type="ARBA" id="ARBA00022448"/>
    </source>
</evidence>
<dbReference type="InterPro" id="IPR015683">
    <property type="entry name" value="Ionotropic_Glu_rcpt"/>
</dbReference>
<organism evidence="15 16">
    <name type="scientific">Seminavis robusta</name>
    <dbReference type="NCBI Taxonomy" id="568900"/>
    <lineage>
        <taxon>Eukaryota</taxon>
        <taxon>Sar</taxon>
        <taxon>Stramenopiles</taxon>
        <taxon>Ochrophyta</taxon>
        <taxon>Bacillariophyta</taxon>
        <taxon>Bacillariophyceae</taxon>
        <taxon>Bacillariophycidae</taxon>
        <taxon>Naviculales</taxon>
        <taxon>Naviculaceae</taxon>
        <taxon>Seminavis</taxon>
    </lineage>
</organism>
<proteinExistence type="predicted"/>
<evidence type="ECO:0000256" key="3">
    <source>
        <dbReference type="ARBA" id="ARBA00022692"/>
    </source>
</evidence>
<evidence type="ECO:0000256" key="6">
    <source>
        <dbReference type="ARBA" id="ARBA00023136"/>
    </source>
</evidence>
<dbReference type="EMBL" id="CAICTM010001207">
    <property type="protein sequence ID" value="CAB9521569.1"/>
    <property type="molecule type" value="Genomic_DNA"/>
</dbReference>
<keyword evidence="5" id="KW-0406">Ion transport</keyword>
<keyword evidence="7 15" id="KW-0675">Receptor</keyword>
<evidence type="ECO:0000256" key="5">
    <source>
        <dbReference type="ARBA" id="ARBA00023065"/>
    </source>
</evidence>
<evidence type="ECO:0000256" key="13">
    <source>
        <dbReference type="SAM" id="SignalP"/>
    </source>
</evidence>
<feature type="region of interest" description="Disordered" evidence="11">
    <location>
        <begin position="446"/>
        <end position="466"/>
    </location>
</feature>
<evidence type="ECO:0000313" key="16">
    <source>
        <dbReference type="Proteomes" id="UP001153069"/>
    </source>
</evidence>
<feature type="transmembrane region" description="Helical" evidence="12">
    <location>
        <begin position="480"/>
        <end position="501"/>
    </location>
</feature>
<evidence type="ECO:0000256" key="10">
    <source>
        <dbReference type="ARBA" id="ARBA00023303"/>
    </source>
</evidence>